<dbReference type="InterPro" id="IPR005606">
    <property type="entry name" value="Sec20"/>
</dbReference>
<evidence type="ECO:0000313" key="13">
    <source>
        <dbReference type="EMBL" id="GBG83722.1"/>
    </source>
</evidence>
<evidence type="ECO:0000256" key="3">
    <source>
        <dbReference type="ARBA" id="ARBA00022692"/>
    </source>
</evidence>
<dbReference type="PANTHER" id="PTHR12825">
    <property type="entry name" value="BNIP1-RELATED"/>
    <property type="match status" value="1"/>
</dbReference>
<accession>A0A388LND6</accession>
<feature type="domain" description="Sec20 C-terminal" evidence="12">
    <location>
        <begin position="157"/>
        <end position="247"/>
    </location>
</feature>
<evidence type="ECO:0000256" key="4">
    <source>
        <dbReference type="ARBA" id="ARBA00022824"/>
    </source>
</evidence>
<keyword evidence="6 11" id="KW-1133">Transmembrane helix</keyword>
<keyword evidence="8 11" id="KW-0472">Membrane</keyword>
<comment type="caution">
    <text evidence="13">The sequence shown here is derived from an EMBL/GenBank/DDBJ whole genome shotgun (WGS) entry which is preliminary data.</text>
</comment>
<keyword evidence="5" id="KW-0931">ER-Golgi transport</keyword>
<dbReference type="InterPro" id="IPR056173">
    <property type="entry name" value="Sec20_C"/>
</dbReference>
<dbReference type="PANTHER" id="PTHR12825:SF0">
    <property type="entry name" value="VESICLE TRANSPORT PROTEIN SEC20"/>
    <property type="match status" value="1"/>
</dbReference>
<keyword evidence="3 11" id="KW-0812">Transmembrane</keyword>
<dbReference type="GO" id="GO:0006890">
    <property type="term" value="P:retrograde vesicle-mediated transport, Golgi to endoplasmic reticulum"/>
    <property type="evidence" value="ECO:0007669"/>
    <property type="project" value="InterPro"/>
</dbReference>
<evidence type="ECO:0000256" key="2">
    <source>
        <dbReference type="ARBA" id="ARBA00022448"/>
    </source>
</evidence>
<gene>
    <name evidence="13" type="ORF">CBR_g37523</name>
</gene>
<evidence type="ECO:0000259" key="12">
    <source>
        <dbReference type="Pfam" id="PF03908"/>
    </source>
</evidence>
<evidence type="ECO:0000256" key="6">
    <source>
        <dbReference type="ARBA" id="ARBA00022989"/>
    </source>
</evidence>
<comment type="subcellular location">
    <subcellularLocation>
        <location evidence="1">Endoplasmic reticulum membrane</location>
        <topology evidence="1">Single-pass type IV membrane protein</topology>
    </subcellularLocation>
</comment>
<keyword evidence="14" id="KW-1185">Reference proteome</keyword>
<evidence type="ECO:0000256" key="11">
    <source>
        <dbReference type="SAM" id="Phobius"/>
    </source>
</evidence>
<dbReference type="OrthoDB" id="46868at2759"/>
<keyword evidence="7 10" id="KW-0175">Coiled coil</keyword>
<proteinExistence type="inferred from homology"/>
<organism evidence="13 14">
    <name type="scientific">Chara braunii</name>
    <name type="common">Braun's stonewort</name>
    <dbReference type="NCBI Taxonomy" id="69332"/>
    <lineage>
        <taxon>Eukaryota</taxon>
        <taxon>Viridiplantae</taxon>
        <taxon>Streptophyta</taxon>
        <taxon>Charophyceae</taxon>
        <taxon>Charales</taxon>
        <taxon>Characeae</taxon>
        <taxon>Chara</taxon>
    </lineage>
</organism>
<dbReference type="GO" id="GO:0005789">
    <property type="term" value="C:endoplasmic reticulum membrane"/>
    <property type="evidence" value="ECO:0007669"/>
    <property type="project" value="UniProtKB-SubCell"/>
</dbReference>
<keyword evidence="2" id="KW-0813">Transport</keyword>
<dbReference type="STRING" id="69332.A0A388LND6"/>
<feature type="coiled-coil region" evidence="10">
    <location>
        <begin position="68"/>
        <end position="111"/>
    </location>
</feature>
<reference evidence="13 14" key="1">
    <citation type="journal article" date="2018" name="Cell">
        <title>The Chara Genome: Secondary Complexity and Implications for Plant Terrestrialization.</title>
        <authorList>
            <person name="Nishiyama T."/>
            <person name="Sakayama H."/>
            <person name="Vries J.D."/>
            <person name="Buschmann H."/>
            <person name="Saint-Marcoux D."/>
            <person name="Ullrich K.K."/>
            <person name="Haas F.B."/>
            <person name="Vanderstraeten L."/>
            <person name="Becker D."/>
            <person name="Lang D."/>
            <person name="Vosolsobe S."/>
            <person name="Rombauts S."/>
            <person name="Wilhelmsson P.K.I."/>
            <person name="Janitza P."/>
            <person name="Kern R."/>
            <person name="Heyl A."/>
            <person name="Rumpler F."/>
            <person name="Villalobos L.I.A.C."/>
            <person name="Clay J.M."/>
            <person name="Skokan R."/>
            <person name="Toyoda A."/>
            <person name="Suzuki Y."/>
            <person name="Kagoshima H."/>
            <person name="Schijlen E."/>
            <person name="Tajeshwar N."/>
            <person name="Catarino B."/>
            <person name="Hetherington A.J."/>
            <person name="Saltykova A."/>
            <person name="Bonnot C."/>
            <person name="Breuninger H."/>
            <person name="Symeonidi A."/>
            <person name="Radhakrishnan G.V."/>
            <person name="Van Nieuwerburgh F."/>
            <person name="Deforce D."/>
            <person name="Chang C."/>
            <person name="Karol K.G."/>
            <person name="Hedrich R."/>
            <person name="Ulvskov P."/>
            <person name="Glockner G."/>
            <person name="Delwiche C.F."/>
            <person name="Petrasek J."/>
            <person name="Van de Peer Y."/>
            <person name="Friml J."/>
            <person name="Beilby M."/>
            <person name="Dolan L."/>
            <person name="Kohara Y."/>
            <person name="Sugano S."/>
            <person name="Fujiyama A."/>
            <person name="Delaux P.-M."/>
            <person name="Quint M."/>
            <person name="TheiBen G."/>
            <person name="Hagemann M."/>
            <person name="Harholt J."/>
            <person name="Dunand C."/>
            <person name="Zachgo S."/>
            <person name="Langdale J."/>
            <person name="Maumus F."/>
            <person name="Straeten D.V.D."/>
            <person name="Gould S.B."/>
            <person name="Rensing S.A."/>
        </authorList>
    </citation>
    <scope>NUCLEOTIDE SEQUENCE [LARGE SCALE GENOMIC DNA]</scope>
    <source>
        <strain evidence="13 14">S276</strain>
    </source>
</reference>
<dbReference type="Pfam" id="PF03908">
    <property type="entry name" value="Sec20"/>
    <property type="match status" value="1"/>
</dbReference>
<feature type="transmembrane region" description="Helical" evidence="11">
    <location>
        <begin position="226"/>
        <end position="243"/>
    </location>
</feature>
<dbReference type="GO" id="GO:0005484">
    <property type="term" value="F:SNAP receptor activity"/>
    <property type="evidence" value="ECO:0007669"/>
    <property type="project" value="InterPro"/>
</dbReference>
<evidence type="ECO:0000256" key="9">
    <source>
        <dbReference type="ARBA" id="ARBA00037934"/>
    </source>
</evidence>
<dbReference type="Proteomes" id="UP000265515">
    <property type="component" value="Unassembled WGS sequence"/>
</dbReference>
<sequence>MARGLVLDKSPELGSKAEVEALLGTWDNVVKEVEGDTELIASYTGGYGGEGIGGPGLSRLNTKIQDRLTALRASMRELEVLAEEQDSEQEMDALMSKLEACKMQYDGLRKKLRTANFQAKANTEKALLKEREALLGGQEDVTLRRRKLQSQAEMAAEAENITESLRRTRQTMMHEIEHGKKTLSVLEDSNTALRKTEAEYTGQSSLLSTAKGLLSTLRRQDVLDRVIAAVGFLIFLLVCLYVLRKRLL</sequence>
<evidence type="ECO:0000256" key="8">
    <source>
        <dbReference type="ARBA" id="ARBA00023136"/>
    </source>
</evidence>
<evidence type="ECO:0000256" key="5">
    <source>
        <dbReference type="ARBA" id="ARBA00022892"/>
    </source>
</evidence>
<comment type="similarity">
    <text evidence="9">Belongs to the SEC20 family.</text>
</comment>
<dbReference type="AlphaFoldDB" id="A0A388LND6"/>
<dbReference type="Gramene" id="GBG83722">
    <property type="protein sequence ID" value="GBG83722"/>
    <property type="gene ID" value="CBR_g37523"/>
</dbReference>
<protein>
    <recommendedName>
        <fullName evidence="12">Sec20 C-terminal domain-containing protein</fullName>
    </recommendedName>
</protein>
<dbReference type="OMA" id="MSNQTAW"/>
<keyword evidence="4" id="KW-0256">Endoplasmic reticulum</keyword>
<evidence type="ECO:0000256" key="10">
    <source>
        <dbReference type="SAM" id="Coils"/>
    </source>
</evidence>
<evidence type="ECO:0000313" key="14">
    <source>
        <dbReference type="Proteomes" id="UP000265515"/>
    </source>
</evidence>
<evidence type="ECO:0000256" key="7">
    <source>
        <dbReference type="ARBA" id="ARBA00023054"/>
    </source>
</evidence>
<evidence type="ECO:0000256" key="1">
    <source>
        <dbReference type="ARBA" id="ARBA00004163"/>
    </source>
</evidence>
<dbReference type="EMBL" id="BFEA01000449">
    <property type="protein sequence ID" value="GBG83722.1"/>
    <property type="molecule type" value="Genomic_DNA"/>
</dbReference>
<name>A0A388LND6_CHABU</name>
<dbReference type="GO" id="GO:0031201">
    <property type="term" value="C:SNARE complex"/>
    <property type="evidence" value="ECO:0007669"/>
    <property type="project" value="TreeGrafter"/>
</dbReference>